<sequence>MSVDMEWIDLSKDHHGNRETRVKVRSHAMRATAASRRKNIAWGKRNLRQLPADLVINEATRAATVASNEKAYTDVIDSASQTVALSVLPGHFSWATNISPNMPLSGLELLAAEIGIHVLDLSALTEIQCGWTACAILASQRSCISGLVSRRQPSYLYCVASRYGYNPYLDEALRCVAIRAKRVLAPSCQAFEESESRQYASALHGLQVAIDSVEERNRPEVLCAINLLSLFELLHFTRQEAWALHTAGASRLIRARGPASFVSDLDIRILLSMMTSITHEFLRNNEACYFEEVSWQQMFQSFVITNDSFSSRSHLSISLSCIMVKGPRLVRDVRKVVSGSDVGRGPDVARLRETLREYRNELLRWHAEYDSITLTAPPPGSTPAPSEDVRSELLATYHGLVAITSRLISAVSTDLVEVLEDDAVAHANEMVELERNVLLTNKWASFYICQKLIVARATLATTGMWRESSRHYTNIIDEHTFEAWWSHIIGKLHSS</sequence>
<proteinExistence type="predicted"/>
<name>A0ACC0DDH3_9PEZI</name>
<gene>
    <name evidence="1" type="ORF">F4821DRAFT_255935</name>
</gene>
<dbReference type="Proteomes" id="UP001497680">
    <property type="component" value="Unassembled WGS sequence"/>
</dbReference>
<protein>
    <submittedName>
        <fullName evidence="1">Uncharacterized protein</fullName>
    </submittedName>
</protein>
<comment type="caution">
    <text evidence="1">The sequence shown here is derived from an EMBL/GenBank/DDBJ whole genome shotgun (WGS) entry which is preliminary data.</text>
</comment>
<evidence type="ECO:0000313" key="2">
    <source>
        <dbReference type="Proteomes" id="UP001497680"/>
    </source>
</evidence>
<accession>A0ACC0DDH3</accession>
<evidence type="ECO:0000313" key="1">
    <source>
        <dbReference type="EMBL" id="KAI6090701.1"/>
    </source>
</evidence>
<dbReference type="EMBL" id="MU394290">
    <property type="protein sequence ID" value="KAI6090701.1"/>
    <property type="molecule type" value="Genomic_DNA"/>
</dbReference>
<reference evidence="1 2" key="1">
    <citation type="journal article" date="2022" name="New Phytol.">
        <title>Ecological generalism drives hyperdiversity of secondary metabolite gene clusters in xylarialean endophytes.</title>
        <authorList>
            <person name="Franco M.E.E."/>
            <person name="Wisecaver J.H."/>
            <person name="Arnold A.E."/>
            <person name="Ju Y.M."/>
            <person name="Slot J.C."/>
            <person name="Ahrendt S."/>
            <person name="Moore L.P."/>
            <person name="Eastman K.E."/>
            <person name="Scott K."/>
            <person name="Konkel Z."/>
            <person name="Mondo S.J."/>
            <person name="Kuo A."/>
            <person name="Hayes R.D."/>
            <person name="Haridas S."/>
            <person name="Andreopoulos B."/>
            <person name="Riley R."/>
            <person name="LaButti K."/>
            <person name="Pangilinan J."/>
            <person name="Lipzen A."/>
            <person name="Amirebrahimi M."/>
            <person name="Yan J."/>
            <person name="Adam C."/>
            <person name="Keymanesh K."/>
            <person name="Ng V."/>
            <person name="Louie K."/>
            <person name="Northen T."/>
            <person name="Drula E."/>
            <person name="Henrissat B."/>
            <person name="Hsieh H.M."/>
            <person name="Youens-Clark K."/>
            <person name="Lutzoni F."/>
            <person name="Miadlikowska J."/>
            <person name="Eastwood D.C."/>
            <person name="Hamelin R.C."/>
            <person name="Grigoriev I.V."/>
            <person name="U'Ren J.M."/>
        </authorList>
    </citation>
    <scope>NUCLEOTIDE SEQUENCE [LARGE SCALE GENOMIC DNA]</scope>
    <source>
        <strain evidence="1 2">ER1909</strain>
    </source>
</reference>
<keyword evidence="2" id="KW-1185">Reference proteome</keyword>
<organism evidence="1 2">
    <name type="scientific">Hypoxylon rubiginosum</name>
    <dbReference type="NCBI Taxonomy" id="110542"/>
    <lineage>
        <taxon>Eukaryota</taxon>
        <taxon>Fungi</taxon>
        <taxon>Dikarya</taxon>
        <taxon>Ascomycota</taxon>
        <taxon>Pezizomycotina</taxon>
        <taxon>Sordariomycetes</taxon>
        <taxon>Xylariomycetidae</taxon>
        <taxon>Xylariales</taxon>
        <taxon>Hypoxylaceae</taxon>
        <taxon>Hypoxylon</taxon>
    </lineage>
</organism>